<dbReference type="InterPro" id="IPR050111">
    <property type="entry name" value="C-type_lectin/snaclec_domain"/>
</dbReference>
<dbReference type="AlphaFoldDB" id="A0A3B4EIA6"/>
<evidence type="ECO:0000313" key="5">
    <source>
        <dbReference type="Ensembl" id="ENSPNAP00000036227.2"/>
    </source>
</evidence>
<evidence type="ECO:0000256" key="2">
    <source>
        <dbReference type="ARBA" id="ARBA00023157"/>
    </source>
</evidence>
<reference evidence="5" key="3">
    <citation type="submission" date="2025-09" db="UniProtKB">
        <authorList>
            <consortium name="Ensembl"/>
        </authorList>
    </citation>
    <scope>IDENTIFICATION</scope>
</reference>
<keyword evidence="6" id="KW-1185">Reference proteome</keyword>
<accession>A0A3B4EIA6</accession>
<organism evidence="5 6">
    <name type="scientific">Pygocentrus nattereri</name>
    <name type="common">Red-bellied piranha</name>
    <dbReference type="NCBI Taxonomy" id="42514"/>
    <lineage>
        <taxon>Eukaryota</taxon>
        <taxon>Metazoa</taxon>
        <taxon>Chordata</taxon>
        <taxon>Craniata</taxon>
        <taxon>Vertebrata</taxon>
        <taxon>Euteleostomi</taxon>
        <taxon>Actinopterygii</taxon>
        <taxon>Neopterygii</taxon>
        <taxon>Teleostei</taxon>
        <taxon>Ostariophysi</taxon>
        <taxon>Characiformes</taxon>
        <taxon>Characoidei</taxon>
        <taxon>Pygocentrus</taxon>
    </lineage>
</organism>
<evidence type="ECO:0000256" key="1">
    <source>
        <dbReference type="ARBA" id="ARBA00022734"/>
    </source>
</evidence>
<proteinExistence type="predicted"/>
<dbReference type="PANTHER" id="PTHR22803">
    <property type="entry name" value="MANNOSE, PHOSPHOLIPASE, LECTIN RECEPTOR RELATED"/>
    <property type="match status" value="1"/>
</dbReference>
<keyword evidence="3" id="KW-0472">Membrane</keyword>
<dbReference type="GO" id="GO:0030246">
    <property type="term" value="F:carbohydrate binding"/>
    <property type="evidence" value="ECO:0007669"/>
    <property type="project" value="UniProtKB-KW"/>
</dbReference>
<dbReference type="InterPro" id="IPR016186">
    <property type="entry name" value="C-type_lectin-like/link_sf"/>
</dbReference>
<evidence type="ECO:0000256" key="3">
    <source>
        <dbReference type="SAM" id="Phobius"/>
    </source>
</evidence>
<dbReference type="Ensembl" id="ENSPNAT00000039833.2">
    <property type="protein sequence ID" value="ENSPNAP00000036227.2"/>
    <property type="gene ID" value="ENSPNAG00000026902.2"/>
</dbReference>
<dbReference type="PROSITE" id="PS00615">
    <property type="entry name" value="C_TYPE_LECTIN_1"/>
    <property type="match status" value="1"/>
</dbReference>
<dbReference type="InterPro" id="IPR018378">
    <property type="entry name" value="C-type_lectin_CS"/>
</dbReference>
<evidence type="ECO:0000259" key="4">
    <source>
        <dbReference type="PROSITE" id="PS50041"/>
    </source>
</evidence>
<dbReference type="GeneTree" id="ENSGT00940000164508"/>
<dbReference type="Pfam" id="PF00059">
    <property type="entry name" value="Lectin_C"/>
    <property type="match status" value="1"/>
</dbReference>
<dbReference type="PROSITE" id="PS50041">
    <property type="entry name" value="C_TYPE_LECTIN_2"/>
    <property type="match status" value="1"/>
</dbReference>
<evidence type="ECO:0000313" key="6">
    <source>
        <dbReference type="Proteomes" id="UP001501920"/>
    </source>
</evidence>
<dbReference type="RefSeq" id="XP_017539390.1">
    <property type="nucleotide sequence ID" value="XM_017683901.2"/>
</dbReference>
<name>A0A3B4EIA6_PYGNA</name>
<dbReference type="SMART" id="SM00034">
    <property type="entry name" value="CLECT"/>
    <property type="match status" value="1"/>
</dbReference>
<feature type="transmembrane region" description="Helical" evidence="3">
    <location>
        <begin position="35"/>
        <end position="55"/>
    </location>
</feature>
<feature type="domain" description="C-type lectin" evidence="4">
    <location>
        <begin position="106"/>
        <end position="228"/>
    </location>
</feature>
<dbReference type="SUPFAM" id="SSF56436">
    <property type="entry name" value="C-type lectin-like"/>
    <property type="match status" value="1"/>
</dbReference>
<dbReference type="InterPro" id="IPR016187">
    <property type="entry name" value="CTDL_fold"/>
</dbReference>
<dbReference type="OMA" id="PTFWDEG"/>
<sequence length="234" mass="27577">MESIHYDRFSTAEAEIIHHQQQEPPYMPSRQNRRIFVMFVVLSVFLLILTLTVGIKFTQVSQQMSDMVESLDLVRESVKSHQKATGLNPVLITPVRGSCEEDWTFYKQKCYFVSKLKKSWEDAEKNCVQRKAHLVVVNDREELEYVSQILETQALYWIGLVEREEGNWTWVDGTDFTKTEHFWDEGQPDDWDVRVNGEDCGQLHPLRSAHHRLWNDADCTLPYKYICEGKPRRH</sequence>
<dbReference type="CDD" id="cd03590">
    <property type="entry name" value="CLECT_DC-SIGN_like"/>
    <property type="match status" value="1"/>
</dbReference>
<dbReference type="InterPro" id="IPR001304">
    <property type="entry name" value="C-type_lectin-like"/>
</dbReference>
<dbReference type="Proteomes" id="UP001501920">
    <property type="component" value="Chromosome 29"/>
</dbReference>
<reference evidence="5 6" key="1">
    <citation type="submission" date="2020-10" db="EMBL/GenBank/DDBJ databases">
        <title>Pygocentrus nattereri (red-bellied piranha) genome, fPygNat1, primary haplotype.</title>
        <authorList>
            <person name="Myers G."/>
            <person name="Meyer A."/>
            <person name="Karagic N."/>
            <person name="Pippel M."/>
            <person name="Winkler S."/>
            <person name="Tracey A."/>
            <person name="Wood J."/>
            <person name="Formenti G."/>
            <person name="Howe K."/>
            <person name="Fedrigo O."/>
            <person name="Jarvis E.D."/>
        </authorList>
    </citation>
    <scope>NUCLEOTIDE SEQUENCE [LARGE SCALE GENOMIC DNA]</scope>
</reference>
<keyword evidence="2" id="KW-1015">Disulfide bond</keyword>
<protein>
    <recommendedName>
        <fullName evidence="4">C-type lectin domain-containing protein</fullName>
    </recommendedName>
</protein>
<keyword evidence="3" id="KW-1133">Transmembrane helix</keyword>
<dbReference type="InterPro" id="IPR033989">
    <property type="entry name" value="CD209-like_CTLD"/>
</dbReference>
<reference evidence="5" key="2">
    <citation type="submission" date="2025-08" db="UniProtKB">
        <authorList>
            <consortium name="Ensembl"/>
        </authorList>
    </citation>
    <scope>IDENTIFICATION</scope>
</reference>
<keyword evidence="1" id="KW-0430">Lectin</keyword>
<keyword evidence="3" id="KW-0812">Transmembrane</keyword>
<dbReference type="Gene3D" id="3.10.100.10">
    <property type="entry name" value="Mannose-Binding Protein A, subunit A"/>
    <property type="match status" value="1"/>
</dbReference>
<dbReference type="GeneID" id="108412042"/>